<accession>A0A4P6YRR9</accession>
<dbReference type="Gene3D" id="3.30.1820.10">
    <property type="entry name" value="Lp2179-like"/>
    <property type="match status" value="1"/>
</dbReference>
<dbReference type="SUPFAM" id="SSF160800">
    <property type="entry name" value="Lp2179-like"/>
    <property type="match status" value="1"/>
</dbReference>
<dbReference type="AlphaFoldDB" id="A0A4P6YRR9"/>
<dbReference type="OrthoDB" id="2166222at2"/>
<dbReference type="InterPro" id="IPR035942">
    <property type="entry name" value="Lp2179-like_sf"/>
</dbReference>
<dbReference type="Proteomes" id="UP000292886">
    <property type="component" value="Chromosome"/>
</dbReference>
<dbReference type="RefSeq" id="WP_133362424.1">
    <property type="nucleotide sequence ID" value="NZ_CP037940.1"/>
</dbReference>
<protein>
    <submittedName>
        <fullName evidence="1">Cysteine desulfurase</fullName>
    </submittedName>
</protein>
<keyword evidence="2" id="KW-1185">Reference proteome</keyword>
<dbReference type="InterPro" id="IPR014965">
    <property type="entry name" value="Amino_acid_metab_prot_put"/>
</dbReference>
<reference evidence="2" key="1">
    <citation type="submission" date="2019-03" db="EMBL/GenBank/DDBJ databases">
        <title>Weissella sp. 26KH-42 Genome sequencing.</title>
        <authorList>
            <person name="Heo J."/>
            <person name="Kim S.-J."/>
            <person name="Kim J.-S."/>
            <person name="Hong S.-B."/>
            <person name="Kwon S.-W."/>
        </authorList>
    </citation>
    <scope>NUCLEOTIDE SEQUENCE [LARGE SCALE GENOMIC DNA]</scope>
    <source>
        <strain evidence="2">26KH-42</strain>
    </source>
</reference>
<dbReference type="EMBL" id="CP037940">
    <property type="protein sequence ID" value="QBO35344.1"/>
    <property type="molecule type" value="Genomic_DNA"/>
</dbReference>
<evidence type="ECO:0000313" key="1">
    <source>
        <dbReference type="EMBL" id="QBO35344.1"/>
    </source>
</evidence>
<gene>
    <name evidence="1" type="ORF">EQG49_02125</name>
</gene>
<sequence length="113" mass="12981">MAFDKQVQLLGDTDTYSVHPSIKKYSLMDTGFIQQNSGAYQLMRQLEPNKAFNASFKLKIVFAQDLSGFKMKTVNALGNTVINIFTHKNSEVLTQQFHFYIQELVDREILVKD</sequence>
<name>A0A4P6YRR9_9LACO</name>
<organism evidence="1 2">
    <name type="scientific">Periweissella cryptocerci</name>
    <dbReference type="NCBI Taxonomy" id="2506420"/>
    <lineage>
        <taxon>Bacteria</taxon>
        <taxon>Bacillati</taxon>
        <taxon>Bacillota</taxon>
        <taxon>Bacilli</taxon>
        <taxon>Lactobacillales</taxon>
        <taxon>Lactobacillaceae</taxon>
        <taxon>Periweissella</taxon>
    </lineage>
</organism>
<dbReference type="KEGG" id="wei:EQG49_02125"/>
<dbReference type="Pfam" id="PF08866">
    <property type="entry name" value="DUF1831"/>
    <property type="match status" value="1"/>
</dbReference>
<evidence type="ECO:0000313" key="2">
    <source>
        <dbReference type="Proteomes" id="UP000292886"/>
    </source>
</evidence>
<proteinExistence type="predicted"/>